<dbReference type="Pfam" id="PF13432">
    <property type="entry name" value="TPR_16"/>
    <property type="match status" value="1"/>
</dbReference>
<feature type="repeat" description="TPR" evidence="3">
    <location>
        <begin position="308"/>
        <end position="341"/>
    </location>
</feature>
<dbReference type="PANTHER" id="PTHR44227:SF3">
    <property type="entry name" value="PROTEIN O-MANNOSYL-TRANSFERASE TMTC4"/>
    <property type="match status" value="1"/>
</dbReference>
<protein>
    <submittedName>
        <fullName evidence="5">Tetratricopeptide repeat protein</fullName>
    </submittedName>
</protein>
<dbReference type="PANTHER" id="PTHR44227">
    <property type="match status" value="1"/>
</dbReference>
<dbReference type="Proteomes" id="UP001620461">
    <property type="component" value="Unassembled WGS sequence"/>
</dbReference>
<feature type="repeat" description="TPR" evidence="3">
    <location>
        <begin position="562"/>
        <end position="595"/>
    </location>
</feature>
<dbReference type="SMART" id="SM00028">
    <property type="entry name" value="TPR"/>
    <property type="match status" value="6"/>
</dbReference>
<dbReference type="PROSITE" id="PS50293">
    <property type="entry name" value="TPR_REGION"/>
    <property type="match status" value="1"/>
</dbReference>
<keyword evidence="6" id="KW-1185">Reference proteome</keyword>
<evidence type="ECO:0000256" key="1">
    <source>
        <dbReference type="ARBA" id="ARBA00022737"/>
    </source>
</evidence>
<evidence type="ECO:0000313" key="5">
    <source>
        <dbReference type="EMBL" id="MFK2899027.1"/>
    </source>
</evidence>
<dbReference type="SUPFAM" id="SSF48452">
    <property type="entry name" value="TPR-like"/>
    <property type="match status" value="2"/>
</dbReference>
<keyword evidence="2 3" id="KW-0802">TPR repeat</keyword>
<gene>
    <name evidence="5" type="ORF">ISP15_01595</name>
</gene>
<evidence type="ECO:0000259" key="4">
    <source>
        <dbReference type="Pfam" id="PF14280"/>
    </source>
</evidence>
<keyword evidence="1" id="KW-0677">Repeat</keyword>
<dbReference type="InterPro" id="IPR011990">
    <property type="entry name" value="TPR-like_helical_dom_sf"/>
</dbReference>
<evidence type="ECO:0000256" key="3">
    <source>
        <dbReference type="PROSITE-ProRule" id="PRU00339"/>
    </source>
</evidence>
<sequence>MDLPKRDKNHSLEAKAEAAFEKLIADSECFFVQSRDRKDYGVDFQIEAVRDGSPTNVRVHVQLKGTAKAINADGSISVDIAMANLNYLMMQAYSFYVCYHQPTGSLKFRSAEAVTRQYQHGEGDWAQQKTITVNFTDPLTLSVLERLAGLASATAFAQHDHRFSQLSAQSKDLPELLRATPSSVHVPDDKKEAFDVLRSLSDCGMDAHISAAFERFAGVFGPDDNAMLMCYLAEINLGMDGRSHNPGRVEDAIAYLVTHLDKGIYHPGSLHYCIGNGLAALNRHDEAVSAYQLAIPHLAQPDDKLHKARCLKNLGSSIENLGREDEATNCYREALSCDPGLAEAHLAIGRVHHRKGEYSEALKHFDEAIFLEQRPGAVSTVDGWRINVLFNLGDGKGAFRQINALLNSAETEKWIWPWCGRQVAMFGRTSLDNARQAVTFWNRFLRVHPDNSVGVRESLLATLYVRSNGGDIGMSYASFKEEFEAGIVYVDQDAQAHLWDRLGHWAQDEEDWAEAEVCYRHAYNLEGGDYGYCLGVALNQLGRFEESLPILMVQAKEIQPDALSWYHVATAHENLGQASSAISAYEQAIALDPDYAPAWFDLGGIHWNSGDQASGVNIWKKAAARFPEHELTSVLRRDFSILFDEPKSRDFE</sequence>
<dbReference type="EMBL" id="JADIKJ010000001">
    <property type="protein sequence ID" value="MFK2899027.1"/>
    <property type="molecule type" value="Genomic_DNA"/>
</dbReference>
<dbReference type="Pfam" id="PF13414">
    <property type="entry name" value="TPR_11"/>
    <property type="match status" value="1"/>
</dbReference>
<dbReference type="InterPro" id="IPR052346">
    <property type="entry name" value="O-mannosyl-transferase_TMTC"/>
</dbReference>
<dbReference type="InterPro" id="IPR019734">
    <property type="entry name" value="TPR_rpt"/>
</dbReference>
<feature type="domain" description="DUF4365" evidence="4">
    <location>
        <begin position="14"/>
        <end position="147"/>
    </location>
</feature>
<name>A0ABW8JD64_9GAMM</name>
<dbReference type="Pfam" id="PF14280">
    <property type="entry name" value="DUF4365"/>
    <property type="match status" value="1"/>
</dbReference>
<dbReference type="PROSITE" id="PS50005">
    <property type="entry name" value="TPR"/>
    <property type="match status" value="3"/>
</dbReference>
<comment type="caution">
    <text evidence="5">The sequence shown here is derived from an EMBL/GenBank/DDBJ whole genome shotgun (WGS) entry which is preliminary data.</text>
</comment>
<proteinExistence type="predicted"/>
<feature type="repeat" description="TPR" evidence="3">
    <location>
        <begin position="342"/>
        <end position="375"/>
    </location>
</feature>
<evidence type="ECO:0000256" key="2">
    <source>
        <dbReference type="ARBA" id="ARBA00022803"/>
    </source>
</evidence>
<evidence type="ECO:0000313" key="6">
    <source>
        <dbReference type="Proteomes" id="UP001620461"/>
    </source>
</evidence>
<dbReference type="Gene3D" id="1.25.40.10">
    <property type="entry name" value="Tetratricopeptide repeat domain"/>
    <property type="match status" value="2"/>
</dbReference>
<accession>A0ABW8JD64</accession>
<reference evidence="5 6" key="1">
    <citation type="submission" date="2020-10" db="EMBL/GenBank/DDBJ databases">
        <title>Phylogeny of dyella-like bacteria.</title>
        <authorList>
            <person name="Fu J."/>
        </authorList>
    </citation>
    <scope>NUCLEOTIDE SEQUENCE [LARGE SCALE GENOMIC DNA]</scope>
    <source>
        <strain evidence="5 6">JP1</strain>
    </source>
</reference>
<dbReference type="InterPro" id="IPR025375">
    <property type="entry name" value="DUF4365"/>
</dbReference>
<organism evidence="5 6">
    <name type="scientific">Dyella jejuensis</name>
    <dbReference type="NCBI Taxonomy" id="1432009"/>
    <lineage>
        <taxon>Bacteria</taxon>
        <taxon>Pseudomonadati</taxon>
        <taxon>Pseudomonadota</taxon>
        <taxon>Gammaproteobacteria</taxon>
        <taxon>Lysobacterales</taxon>
        <taxon>Rhodanobacteraceae</taxon>
        <taxon>Dyella</taxon>
    </lineage>
</organism>
<dbReference type="RefSeq" id="WP_404544342.1">
    <property type="nucleotide sequence ID" value="NZ_JADIKJ010000001.1"/>
</dbReference>